<dbReference type="Proteomes" id="UP000562492">
    <property type="component" value="Unassembled WGS sequence"/>
</dbReference>
<sequence>MRNSLDFSSWQSLLSTVLGLLFVTLLMLGIRLVFMQTVQRKRERENRQINERLKTLIAAYKTLGSSFTGELSVDPSHLKELRALNDAEEAPAQDWEAFKAQTERRRRMRDAVEAALSDIILLGTEEQVALAARAAQDMVAGRAVRTSELVVSLRNFIRQALDLEAIAESVAIPEQGPQRIAAGGGPGKRGAGTAASSGPGAGGSKGGSGNGGAMGAGGLAVGAGAGVHAASTAPSDGVQTPATPAARETDPLAWVDNPR</sequence>
<keyword evidence="4" id="KW-1185">Reference proteome</keyword>
<evidence type="ECO:0000313" key="4">
    <source>
        <dbReference type="Proteomes" id="UP000562492"/>
    </source>
</evidence>
<evidence type="ECO:0000256" key="2">
    <source>
        <dbReference type="SAM" id="Phobius"/>
    </source>
</evidence>
<dbReference type="EMBL" id="JACHKZ010000019">
    <property type="protein sequence ID" value="MBB6578813.1"/>
    <property type="molecule type" value="Genomic_DNA"/>
</dbReference>
<keyword evidence="2" id="KW-0812">Transmembrane</keyword>
<protein>
    <submittedName>
        <fullName evidence="3">Uncharacterized protein</fullName>
    </submittedName>
</protein>
<accession>A0ABR6RI34</accession>
<keyword evidence="2" id="KW-0472">Membrane</keyword>
<dbReference type="RefSeq" id="WP_233464535.1">
    <property type="nucleotide sequence ID" value="NZ_JACHKZ010000019.1"/>
</dbReference>
<feature type="compositionally biased region" description="Gly residues" evidence="1">
    <location>
        <begin position="199"/>
        <end position="225"/>
    </location>
</feature>
<feature type="transmembrane region" description="Helical" evidence="2">
    <location>
        <begin position="12"/>
        <end position="34"/>
    </location>
</feature>
<gene>
    <name evidence="3" type="ORF">HNP33_002915</name>
</gene>
<keyword evidence="2" id="KW-1133">Transmembrane helix</keyword>
<evidence type="ECO:0000256" key="1">
    <source>
        <dbReference type="SAM" id="MobiDB-lite"/>
    </source>
</evidence>
<comment type="caution">
    <text evidence="3">The sequence shown here is derived from an EMBL/GenBank/DDBJ whole genome shotgun (WGS) entry which is preliminary data.</text>
</comment>
<organism evidence="3 4">
    <name type="scientific">Comamonas odontotermitis</name>
    <dbReference type="NCBI Taxonomy" id="379895"/>
    <lineage>
        <taxon>Bacteria</taxon>
        <taxon>Pseudomonadati</taxon>
        <taxon>Pseudomonadota</taxon>
        <taxon>Betaproteobacteria</taxon>
        <taxon>Burkholderiales</taxon>
        <taxon>Comamonadaceae</taxon>
        <taxon>Comamonas</taxon>
    </lineage>
</organism>
<evidence type="ECO:0000313" key="3">
    <source>
        <dbReference type="EMBL" id="MBB6578813.1"/>
    </source>
</evidence>
<feature type="region of interest" description="Disordered" evidence="1">
    <location>
        <begin position="177"/>
        <end position="259"/>
    </location>
</feature>
<reference evidence="3 4" key="1">
    <citation type="submission" date="2020-08" db="EMBL/GenBank/DDBJ databases">
        <title>Functional genomics of gut bacteria from endangered species of beetles.</title>
        <authorList>
            <person name="Carlos-Shanley C."/>
        </authorList>
    </citation>
    <scope>NUCLEOTIDE SEQUENCE [LARGE SCALE GENOMIC DNA]</scope>
    <source>
        <strain evidence="3 4">S00124</strain>
    </source>
</reference>
<proteinExistence type="predicted"/>
<name>A0ABR6RI34_9BURK</name>